<dbReference type="OrthoDB" id="6666987at2759"/>
<organism evidence="1 2">
    <name type="scientific">Salix purpurea</name>
    <name type="common">Purple osier willow</name>
    <dbReference type="NCBI Taxonomy" id="77065"/>
    <lineage>
        <taxon>Eukaryota</taxon>
        <taxon>Viridiplantae</taxon>
        <taxon>Streptophyta</taxon>
        <taxon>Embryophyta</taxon>
        <taxon>Tracheophyta</taxon>
        <taxon>Spermatophyta</taxon>
        <taxon>Magnoliopsida</taxon>
        <taxon>eudicotyledons</taxon>
        <taxon>Gunneridae</taxon>
        <taxon>Pentapetalae</taxon>
        <taxon>rosids</taxon>
        <taxon>fabids</taxon>
        <taxon>Malpighiales</taxon>
        <taxon>Salicaceae</taxon>
        <taxon>Saliceae</taxon>
        <taxon>Salix</taxon>
    </lineage>
</organism>
<dbReference type="GO" id="GO:0004642">
    <property type="term" value="F:phosphoribosylformylglycinamidine synthase activity"/>
    <property type="evidence" value="ECO:0007669"/>
    <property type="project" value="TreeGrafter"/>
</dbReference>
<reference evidence="1" key="1">
    <citation type="submission" date="2022-11" db="EMBL/GenBank/DDBJ databases">
        <authorList>
            <person name="Hyden B.L."/>
            <person name="Feng K."/>
            <person name="Yates T."/>
            <person name="Jawdy S."/>
            <person name="Smart L.B."/>
            <person name="Muchero W."/>
        </authorList>
    </citation>
    <scope>NUCLEOTIDE SEQUENCE</scope>
    <source>
        <tissue evidence="1">Shoot tip</tissue>
    </source>
</reference>
<protein>
    <submittedName>
        <fullName evidence="1">PHOSPHORIBOSYLFORMYLGLYCINAMIDINE SYNTHASE</fullName>
    </submittedName>
</protein>
<keyword evidence="2" id="KW-1185">Reference proteome</keyword>
<comment type="caution">
    <text evidence="1">The sequence shown here is derived from an EMBL/GenBank/DDBJ whole genome shotgun (WGS) entry which is preliminary data.</text>
</comment>
<accession>A0A9Q0ZA92</accession>
<dbReference type="PANTHER" id="PTHR10099">
    <property type="entry name" value="PHOSPHORIBOSYLFORMYLGLYCINAMIDINE SYNTHASE"/>
    <property type="match status" value="1"/>
</dbReference>
<dbReference type="EMBL" id="JAPFFK010000013">
    <property type="protein sequence ID" value="KAJ6727016.1"/>
    <property type="molecule type" value="Genomic_DNA"/>
</dbReference>
<gene>
    <name evidence="1" type="ORF">OIU79_005036</name>
</gene>
<dbReference type="SUPFAM" id="SSF109736">
    <property type="entry name" value="FGAM synthase PurL, linker domain"/>
    <property type="match status" value="1"/>
</dbReference>
<dbReference type="AlphaFoldDB" id="A0A9Q0ZA92"/>
<dbReference type="PANTHER" id="PTHR10099:SF1">
    <property type="entry name" value="PHOSPHORIBOSYLFORMYLGLYCINAMIDINE SYNTHASE"/>
    <property type="match status" value="1"/>
</dbReference>
<dbReference type="Proteomes" id="UP001151532">
    <property type="component" value="Chromosome 8"/>
</dbReference>
<dbReference type="GO" id="GO:0006164">
    <property type="term" value="P:purine nucleotide biosynthetic process"/>
    <property type="evidence" value="ECO:0007669"/>
    <property type="project" value="TreeGrafter"/>
</dbReference>
<proteinExistence type="predicted"/>
<evidence type="ECO:0000313" key="1">
    <source>
        <dbReference type="EMBL" id="KAJ6727016.1"/>
    </source>
</evidence>
<dbReference type="Gene3D" id="1.10.8.750">
    <property type="entry name" value="Phosphoribosylformylglycinamidine synthase, linker domain"/>
    <property type="match status" value="1"/>
</dbReference>
<dbReference type="GO" id="GO:0005737">
    <property type="term" value="C:cytoplasm"/>
    <property type="evidence" value="ECO:0007669"/>
    <property type="project" value="TreeGrafter"/>
</dbReference>
<sequence length="307" mass="35020">MGGGLLPRRRRRGFALSQPVNCNSRFSVMAGAREITGATKILFGNNRKTLYVQRDLPINRRNQLLLGMLHGHRPAFGVSNKRTVSLRFRAQSKPRDFVSGAVTSSVDEQSSLIEKPSWISIQKLGALRWLQKETYEPENLGTGSFLEKKMKEGVDCGLTEVTIDWDGRGGTCCTVRVWRKFDIFLSWREGEKHWRRFIRGWGLLFDVQDLQYYTRLSREDINRNPTTVELFDVAQSNCSEHSRHWFVTGNIIIDGQPMNRTLMQIVKSTLQENPNNSVNDFKDNSGAIKGFPVKQLRPAQPGSTYVP</sequence>
<evidence type="ECO:0000313" key="2">
    <source>
        <dbReference type="Proteomes" id="UP001151532"/>
    </source>
</evidence>
<name>A0A9Q0ZA92_SALPP</name>
<reference evidence="1" key="2">
    <citation type="journal article" date="2023" name="Int. J. Mol. Sci.">
        <title>De Novo Assembly and Annotation of 11 Diverse Shrub Willow (Salix) Genomes Reveals Novel Gene Organization in Sex-Linked Regions.</title>
        <authorList>
            <person name="Hyden B."/>
            <person name="Feng K."/>
            <person name="Yates T.B."/>
            <person name="Jawdy S."/>
            <person name="Cereghino C."/>
            <person name="Smart L.B."/>
            <person name="Muchero W."/>
        </authorList>
    </citation>
    <scope>NUCLEOTIDE SEQUENCE</scope>
    <source>
        <tissue evidence="1">Shoot tip</tissue>
    </source>
</reference>